<dbReference type="GO" id="GO:0007094">
    <property type="term" value="P:mitotic spindle assembly checkpoint signaling"/>
    <property type="evidence" value="ECO:0007669"/>
    <property type="project" value="TreeGrafter"/>
</dbReference>
<dbReference type="PANTHER" id="PTHR12205">
    <property type="entry name" value="CENTROMERE/KINETOCHORE PROTEIN ZW10"/>
    <property type="match status" value="1"/>
</dbReference>
<evidence type="ECO:0000259" key="3">
    <source>
        <dbReference type="Pfam" id="PF22766"/>
    </source>
</evidence>
<keyword evidence="5" id="KW-1185">Reference proteome</keyword>
<protein>
    <recommendedName>
        <fullName evidence="3">ZW10 C-terminal helical domain-containing protein</fullName>
    </recommendedName>
</protein>
<feature type="domain" description="ZW10 C-terminal helical" evidence="3">
    <location>
        <begin position="718"/>
        <end position="855"/>
    </location>
</feature>
<evidence type="ECO:0000256" key="2">
    <source>
        <dbReference type="SAM" id="MobiDB-lite"/>
    </source>
</evidence>
<evidence type="ECO:0000313" key="5">
    <source>
        <dbReference type="Proteomes" id="UP000566819"/>
    </source>
</evidence>
<gene>
    <name evidence="4" type="ORF">G7Y89_g11800</name>
</gene>
<accession>A0A8H4RA79</accession>
<dbReference type="Gene3D" id="1.10.357.150">
    <property type="match status" value="1"/>
</dbReference>
<dbReference type="InterPro" id="IPR055148">
    <property type="entry name" value="ZW10_C_2"/>
</dbReference>
<dbReference type="EMBL" id="JAAMPI010001167">
    <property type="protein sequence ID" value="KAF4626360.1"/>
    <property type="molecule type" value="Genomic_DNA"/>
</dbReference>
<feature type="compositionally biased region" description="Acidic residues" evidence="2">
    <location>
        <begin position="498"/>
        <end position="525"/>
    </location>
</feature>
<dbReference type="AlphaFoldDB" id="A0A8H4RA79"/>
<dbReference type="PANTHER" id="PTHR12205:SF0">
    <property type="entry name" value="CENTROMERE_KINETOCHORE PROTEIN ZW10 HOMOLOG"/>
    <property type="match status" value="1"/>
</dbReference>
<dbReference type="Proteomes" id="UP000566819">
    <property type="component" value="Unassembled WGS sequence"/>
</dbReference>
<name>A0A8H4RA79_9HELO</name>
<dbReference type="OrthoDB" id="534815at2759"/>
<feature type="region of interest" description="Disordered" evidence="2">
    <location>
        <begin position="452"/>
        <end position="545"/>
    </location>
</feature>
<keyword evidence="1" id="KW-0175">Coiled coil</keyword>
<feature type="compositionally biased region" description="Polar residues" evidence="2">
    <location>
        <begin position="485"/>
        <end position="496"/>
    </location>
</feature>
<dbReference type="Pfam" id="PF22766">
    <property type="entry name" value="ZW10_C2"/>
    <property type="match status" value="1"/>
</dbReference>
<evidence type="ECO:0000313" key="4">
    <source>
        <dbReference type="EMBL" id="KAF4626360.1"/>
    </source>
</evidence>
<feature type="coiled-coil region" evidence="1">
    <location>
        <begin position="89"/>
        <end position="153"/>
    </location>
</feature>
<evidence type="ECO:0000256" key="1">
    <source>
        <dbReference type="SAM" id="Coils"/>
    </source>
</evidence>
<reference evidence="4 5" key="1">
    <citation type="submission" date="2020-03" db="EMBL/GenBank/DDBJ databases">
        <title>Draft Genome Sequence of Cudoniella acicularis.</title>
        <authorList>
            <person name="Buettner E."/>
            <person name="Kellner H."/>
        </authorList>
    </citation>
    <scope>NUCLEOTIDE SEQUENCE [LARGE SCALE GENOMIC DNA]</scope>
    <source>
        <strain evidence="4 5">DSM 108380</strain>
    </source>
</reference>
<dbReference type="GO" id="GO:0005737">
    <property type="term" value="C:cytoplasm"/>
    <property type="evidence" value="ECO:0007669"/>
    <property type="project" value="GOC"/>
</dbReference>
<proteinExistence type="predicted"/>
<dbReference type="GO" id="GO:1990423">
    <property type="term" value="C:RZZ complex"/>
    <property type="evidence" value="ECO:0007669"/>
    <property type="project" value="TreeGrafter"/>
</dbReference>
<feature type="compositionally biased region" description="Polar residues" evidence="2">
    <location>
        <begin position="536"/>
        <end position="545"/>
    </location>
</feature>
<dbReference type="InterPro" id="IPR046362">
    <property type="entry name" value="Zw10/DSL1_C_sf"/>
</dbReference>
<comment type="caution">
    <text evidence="4">The sequence shown here is derived from an EMBL/GenBank/DDBJ whole genome shotgun (WGS) entry which is preliminary data.</text>
</comment>
<feature type="compositionally biased region" description="Acidic residues" evidence="2">
    <location>
        <begin position="452"/>
        <end position="461"/>
    </location>
</feature>
<sequence>MSSTDTQARVGEALVEFSSNGHFPEEESVSAAYVEESALSGALEALEAAKAALGTEIKEISRDSAPDVDAWISHAQTIQDDIEKSRRLASGIVRQAEADELRLESLEEQETYVAFLSKEMAFNEHLGEALRSIQEVNIKLDKAEELAVEKKITEAMALLEGIFEHPWCGDENTLIEYSDAWVNIAAIPSDTSVRAMRILDTRSFDLRAFIHEQFESVWNGLVQFDLDQRTLTVNKSIPSETMTLDQAMVGLKAYKEVESAARKIWDDLDHVILKPRTELRVGNLPSIQIEENRIRLDQTPSDNTIKSLFVDLENIIRFLVTTLPPEFIRSVSDAMMPTLSARIKEMWLDTAVPASLDDMVVYQKALLQVSDFATNLDSLKWPGANSFHDWVSNVPRIWLNKRRETSLDWIRNQLALGIGVPRFAERVEKRMVPRDEGFHITATGTMVTDDWDAAWDSGEDDTSTKAPPKRPSLPNKNSTEEARRVSQTVSAGSLTATIEDEDDGADAWGWGDEDATETSPIDDEPNILPGVAAPATNDSSEQQSLVGDAREMTLSEKYWTSSMPQSVLATVVGIYNDGAILTQPENEQIPVTPAAPGLFSLPILILAMYRAVSPSYYANEPCGNMYLYNDAMWLSDQLRDFASEWKQRKDLSDRAYGMVKLDPEIKALESFGKRAYTNELITQRTIIKDLLGGTQNFLQQDKSELEHGIKVIIKLTRDKAAAWLQILPWSACASALGSLVNTVATKLISDIFDLTTIGVDDAERIATILSKVESLDDLFIKPADSSQSNGSQDKAPKFSLAAQFVDKWLKMNYLNQVLQSNLADIKFLWSESELSYYFTVEEVVELIGLSFENNHNVRQTVRDIQANPHPKAVDV</sequence>
<dbReference type="GO" id="GO:0006888">
    <property type="term" value="P:endoplasmic reticulum to Golgi vesicle-mediated transport"/>
    <property type="evidence" value="ECO:0007669"/>
    <property type="project" value="TreeGrafter"/>
</dbReference>
<organism evidence="4 5">
    <name type="scientific">Cudoniella acicularis</name>
    <dbReference type="NCBI Taxonomy" id="354080"/>
    <lineage>
        <taxon>Eukaryota</taxon>
        <taxon>Fungi</taxon>
        <taxon>Dikarya</taxon>
        <taxon>Ascomycota</taxon>
        <taxon>Pezizomycotina</taxon>
        <taxon>Leotiomycetes</taxon>
        <taxon>Helotiales</taxon>
        <taxon>Tricladiaceae</taxon>
        <taxon>Cudoniella</taxon>
    </lineage>
</organism>